<dbReference type="HAMAP" id="MF_00163">
    <property type="entry name" value="Pep_deformylase"/>
    <property type="match status" value="1"/>
</dbReference>
<dbReference type="GO" id="GO:0006412">
    <property type="term" value="P:translation"/>
    <property type="evidence" value="ECO:0007669"/>
    <property type="project" value="UniProtKB-UniRule"/>
</dbReference>
<dbReference type="NCBIfam" id="TIGR00079">
    <property type="entry name" value="pept_deformyl"/>
    <property type="match status" value="1"/>
</dbReference>
<gene>
    <name evidence="2" type="primary">def</name>
    <name evidence="3" type="ORF">A2118_02875</name>
</gene>
<comment type="function">
    <text evidence="2">Removes the formyl group from the N-terminal Met of newly synthesized proteins. Requires at least a dipeptide for an efficient rate of reaction. N-terminal L-methionine is a prerequisite for activity but the enzyme has broad specificity at other positions.</text>
</comment>
<dbReference type="NCBIfam" id="NF001159">
    <property type="entry name" value="PRK00150.1-3"/>
    <property type="match status" value="1"/>
</dbReference>
<evidence type="ECO:0000313" key="4">
    <source>
        <dbReference type="Proteomes" id="UP000179014"/>
    </source>
</evidence>
<comment type="caution">
    <text evidence="3">The sequence shown here is derived from an EMBL/GenBank/DDBJ whole genome shotgun (WGS) entry which is preliminary data.</text>
</comment>
<dbReference type="AlphaFoldDB" id="A0A1F6BU06"/>
<dbReference type="EMBL" id="MFKN01000032">
    <property type="protein sequence ID" value="OGG40435.1"/>
    <property type="molecule type" value="Genomic_DNA"/>
</dbReference>
<reference evidence="3 4" key="1">
    <citation type="journal article" date="2016" name="Nat. Commun.">
        <title>Thousands of microbial genomes shed light on interconnected biogeochemical processes in an aquifer system.</title>
        <authorList>
            <person name="Anantharaman K."/>
            <person name="Brown C.T."/>
            <person name="Hug L.A."/>
            <person name="Sharon I."/>
            <person name="Castelle C.J."/>
            <person name="Probst A.J."/>
            <person name="Thomas B.C."/>
            <person name="Singh A."/>
            <person name="Wilkins M.J."/>
            <person name="Karaoz U."/>
            <person name="Brodie E.L."/>
            <person name="Williams K.H."/>
            <person name="Hubbard S.S."/>
            <person name="Banfield J.F."/>
        </authorList>
    </citation>
    <scope>NUCLEOTIDE SEQUENCE [LARGE SCALE GENOMIC DNA]</scope>
</reference>
<dbReference type="Gene3D" id="3.90.45.10">
    <property type="entry name" value="Peptide deformylase"/>
    <property type="match status" value="1"/>
</dbReference>
<protein>
    <recommendedName>
        <fullName evidence="2">Peptide deformylase</fullName>
        <shortName evidence="2">PDF</shortName>
        <ecNumber evidence="2">3.5.1.88</ecNumber>
    </recommendedName>
    <alternativeName>
        <fullName evidence="2">Polypeptide deformylase</fullName>
    </alternativeName>
</protein>
<dbReference type="PANTHER" id="PTHR10458">
    <property type="entry name" value="PEPTIDE DEFORMYLASE"/>
    <property type="match status" value="1"/>
</dbReference>
<accession>A0A1F6BU06</accession>
<keyword evidence="2" id="KW-0479">Metal-binding</keyword>
<evidence type="ECO:0000256" key="1">
    <source>
        <dbReference type="ARBA" id="ARBA00010759"/>
    </source>
</evidence>
<dbReference type="SUPFAM" id="SSF56420">
    <property type="entry name" value="Peptide deformylase"/>
    <property type="match status" value="1"/>
</dbReference>
<organism evidence="3 4">
    <name type="scientific">Candidatus Kaiserbacteria bacterium GWA2_50_9</name>
    <dbReference type="NCBI Taxonomy" id="1798474"/>
    <lineage>
        <taxon>Bacteria</taxon>
        <taxon>Candidatus Kaiseribacteriota</taxon>
    </lineage>
</organism>
<dbReference type="GO" id="GO:0046872">
    <property type="term" value="F:metal ion binding"/>
    <property type="evidence" value="ECO:0007669"/>
    <property type="project" value="UniProtKB-KW"/>
</dbReference>
<keyword evidence="2" id="KW-0378">Hydrolase</keyword>
<dbReference type="PANTHER" id="PTHR10458:SF22">
    <property type="entry name" value="PEPTIDE DEFORMYLASE"/>
    <property type="match status" value="1"/>
</dbReference>
<dbReference type="Proteomes" id="UP000179014">
    <property type="component" value="Unassembled WGS sequence"/>
</dbReference>
<dbReference type="InterPro" id="IPR036821">
    <property type="entry name" value="Peptide_deformylase_sf"/>
</dbReference>
<evidence type="ECO:0000313" key="3">
    <source>
        <dbReference type="EMBL" id="OGG40435.1"/>
    </source>
</evidence>
<dbReference type="InterPro" id="IPR023635">
    <property type="entry name" value="Peptide_deformylase"/>
</dbReference>
<name>A0A1F6BU06_9BACT</name>
<comment type="cofactor">
    <cofactor evidence="2">
        <name>Fe(2+)</name>
        <dbReference type="ChEBI" id="CHEBI:29033"/>
    </cofactor>
    <text evidence="2">Binds 1 Fe(2+) ion.</text>
</comment>
<dbReference type="PIRSF" id="PIRSF004749">
    <property type="entry name" value="Pep_def"/>
    <property type="match status" value="1"/>
</dbReference>
<feature type="binding site" evidence="2">
    <location>
        <position position="153"/>
    </location>
    <ligand>
        <name>Fe cation</name>
        <dbReference type="ChEBI" id="CHEBI:24875"/>
    </ligand>
</feature>
<keyword evidence="2" id="KW-0648">Protein biosynthesis</keyword>
<feature type="binding site" evidence="2">
    <location>
        <position position="149"/>
    </location>
    <ligand>
        <name>Fe cation</name>
        <dbReference type="ChEBI" id="CHEBI:24875"/>
    </ligand>
</feature>
<evidence type="ECO:0000256" key="2">
    <source>
        <dbReference type="HAMAP-Rule" id="MF_00163"/>
    </source>
</evidence>
<dbReference type="Pfam" id="PF01327">
    <property type="entry name" value="Pep_deformylase"/>
    <property type="match status" value="1"/>
</dbReference>
<dbReference type="CDD" id="cd00487">
    <property type="entry name" value="Pep_deformylase"/>
    <property type="match status" value="1"/>
</dbReference>
<comment type="similarity">
    <text evidence="1 2">Belongs to the polypeptide deformylase family.</text>
</comment>
<feature type="binding site" evidence="2">
    <location>
        <position position="107"/>
    </location>
    <ligand>
        <name>Fe cation</name>
        <dbReference type="ChEBI" id="CHEBI:24875"/>
    </ligand>
</feature>
<dbReference type="GO" id="GO:0042586">
    <property type="term" value="F:peptide deformylase activity"/>
    <property type="evidence" value="ECO:0007669"/>
    <property type="project" value="UniProtKB-UniRule"/>
</dbReference>
<proteinExistence type="inferred from homology"/>
<dbReference type="STRING" id="1798474.A2118_02875"/>
<dbReference type="PRINTS" id="PR01576">
    <property type="entry name" value="PDEFORMYLASE"/>
</dbReference>
<feature type="active site" evidence="2">
    <location>
        <position position="150"/>
    </location>
</feature>
<comment type="catalytic activity">
    <reaction evidence="2">
        <text>N-terminal N-formyl-L-methionyl-[peptide] + H2O = N-terminal L-methionyl-[peptide] + formate</text>
        <dbReference type="Rhea" id="RHEA:24420"/>
        <dbReference type="Rhea" id="RHEA-COMP:10639"/>
        <dbReference type="Rhea" id="RHEA-COMP:10640"/>
        <dbReference type="ChEBI" id="CHEBI:15377"/>
        <dbReference type="ChEBI" id="CHEBI:15740"/>
        <dbReference type="ChEBI" id="CHEBI:49298"/>
        <dbReference type="ChEBI" id="CHEBI:64731"/>
        <dbReference type="EC" id="3.5.1.88"/>
    </reaction>
</comment>
<keyword evidence="2" id="KW-0408">Iron</keyword>
<dbReference type="EC" id="3.5.1.88" evidence="2"/>
<sequence>MKEIVQDGAEVLREIAKPVPEKLFGSAELAKLIRDMEEALDEKPEGVALAAPQVGISWRLFIVRKDRTLPPVVVPKGATPPPTEVEIYINPEIIKTSRRRARTDEGCLSVHGVYGTTKRHERVSIRARHPDGKPFTRGGGGILAQIFEHEIDHLNGILFIDNAEHLIQIHEATTA</sequence>